<comment type="cofactor">
    <cofactor evidence="1">
        <name>FAD</name>
        <dbReference type="ChEBI" id="CHEBI:57692"/>
    </cofactor>
</comment>
<evidence type="ECO:0000256" key="4">
    <source>
        <dbReference type="ARBA" id="ARBA00023002"/>
    </source>
</evidence>
<dbReference type="GO" id="GO:0016491">
    <property type="term" value="F:oxidoreductase activity"/>
    <property type="evidence" value="ECO:0007669"/>
    <property type="project" value="UniProtKB-KW"/>
</dbReference>
<dbReference type="PANTHER" id="PTHR43400:SF7">
    <property type="entry name" value="FAD-DEPENDENT OXIDOREDUCTASE 2 FAD BINDING DOMAIN-CONTAINING PROTEIN"/>
    <property type="match status" value="1"/>
</dbReference>
<name>A0AA48H7X3_9BACT</name>
<evidence type="ECO:0000259" key="6">
    <source>
        <dbReference type="Pfam" id="PF00890"/>
    </source>
</evidence>
<dbReference type="InterPro" id="IPR010960">
    <property type="entry name" value="Flavocytochrome_c"/>
</dbReference>
<dbReference type="SUPFAM" id="SSF56425">
    <property type="entry name" value="Succinate dehydrogenase/fumarate reductase flavoprotein, catalytic domain"/>
    <property type="match status" value="1"/>
</dbReference>
<evidence type="ECO:0000256" key="1">
    <source>
        <dbReference type="ARBA" id="ARBA00001974"/>
    </source>
</evidence>
<dbReference type="GO" id="GO:0010181">
    <property type="term" value="F:FMN binding"/>
    <property type="evidence" value="ECO:0007669"/>
    <property type="project" value="InterPro"/>
</dbReference>
<accession>A0AA48H7X3</accession>
<dbReference type="Gene3D" id="3.50.50.60">
    <property type="entry name" value="FAD/NAD(P)-binding domain"/>
    <property type="match status" value="1"/>
</dbReference>
<feature type="domain" description="FAD-dependent oxidoreductase 2 FAD-binding" evidence="6">
    <location>
        <begin position="25"/>
        <end position="462"/>
    </location>
</feature>
<keyword evidence="4 5" id="KW-0560">Oxidoreductase</keyword>
<dbReference type="InterPro" id="IPR036188">
    <property type="entry name" value="FAD/NAD-bd_sf"/>
</dbReference>
<dbReference type="EMBL" id="AP027081">
    <property type="protein sequence ID" value="BDU77578.1"/>
    <property type="molecule type" value="Genomic_DNA"/>
</dbReference>
<evidence type="ECO:0000313" key="7">
    <source>
        <dbReference type="EMBL" id="BDU77578.1"/>
    </source>
</evidence>
<organism evidence="7 8">
    <name type="scientific">Mesoterricola sediminis</name>
    <dbReference type="NCBI Taxonomy" id="2927980"/>
    <lineage>
        <taxon>Bacteria</taxon>
        <taxon>Pseudomonadati</taxon>
        <taxon>Acidobacteriota</taxon>
        <taxon>Holophagae</taxon>
        <taxon>Holophagales</taxon>
        <taxon>Holophagaceae</taxon>
        <taxon>Mesoterricola</taxon>
    </lineage>
</organism>
<gene>
    <name evidence="7" type="ORF">METESE_25360</name>
</gene>
<protein>
    <submittedName>
        <fullName evidence="7">Flavocytochrome c</fullName>
    </submittedName>
</protein>
<keyword evidence="2 5" id="KW-0285">Flavoprotein</keyword>
<sequence>MERPVQSPSRKIRKEGTVMFDEAYDVVVVGTGFAGLSAAIEAREAGCSVLVIEKMRVPGGNSAISGGMFAVVGSPLQAAAGVQDSPDVLAADMMRAGKGLNHPDLVRTVADHSLEAFLWTRDHLGVAYDDDLIHGGGHSIPRTYITPNCSGAAIVQAMLVKCRELGIPVRMQCALKDLVRDRTGRVVGLSVQDGYIFPMPDSGRILAVEARRGVVLASGGFSQDVAFRSALNPALDAAMDTTNHPGATAEGLVAAMRVGALPVHLSWIQLGPWTSRDEAGWGVGSMFSVLVGFPYGIMVDATTGRRFVNELTDRLSRARRICLAGRDPMVIVGAAAATRYPNLAQCLKRQVVRRYETLEDLAADQSIDLKALTATLAAYNQGVDRGADPEFGKPVKADAAHRVEPPYYLARLKPKVHYCNGGVLINPRAQVLDAQGLAPIPGLYAAGEVTGGVNGACRIQGVAICECIVFGRIAGRGVAGVGPSAIVDRSDQD</sequence>
<dbReference type="InterPro" id="IPR003953">
    <property type="entry name" value="FAD-dep_OxRdtase_2_FAD-bd"/>
</dbReference>
<reference evidence="7" key="1">
    <citation type="journal article" date="2023" name="Int. J. Syst. Evol. Microbiol.">
        <title>Mesoterricola silvestris gen. nov., sp. nov., Mesoterricola sediminis sp. nov., Geothrix oryzae sp. nov., Geothrix edaphica sp. nov., Geothrix rubra sp. nov., and Geothrix limicola sp. nov., six novel members of Acidobacteriota isolated from soils.</title>
        <authorList>
            <person name="Itoh H."/>
            <person name="Sugisawa Y."/>
            <person name="Mise K."/>
            <person name="Xu Z."/>
            <person name="Kuniyasu M."/>
            <person name="Ushijima N."/>
            <person name="Kawano K."/>
            <person name="Kobayashi E."/>
            <person name="Shiratori Y."/>
            <person name="Masuda Y."/>
            <person name="Senoo K."/>
        </authorList>
    </citation>
    <scope>NUCLEOTIDE SEQUENCE</scope>
    <source>
        <strain evidence="7">W786</strain>
    </source>
</reference>
<dbReference type="Pfam" id="PF00890">
    <property type="entry name" value="FAD_binding_2"/>
    <property type="match status" value="1"/>
</dbReference>
<dbReference type="PRINTS" id="PR00368">
    <property type="entry name" value="FADPNR"/>
</dbReference>
<proteinExistence type="inferred from homology"/>
<dbReference type="Proteomes" id="UP001228113">
    <property type="component" value="Chromosome"/>
</dbReference>
<dbReference type="Gene3D" id="3.90.700.10">
    <property type="entry name" value="Succinate dehydrogenase/fumarate reductase flavoprotein, catalytic domain"/>
    <property type="match status" value="1"/>
</dbReference>
<dbReference type="InterPro" id="IPR050315">
    <property type="entry name" value="FAD-oxidoreductase_2"/>
</dbReference>
<evidence type="ECO:0000256" key="3">
    <source>
        <dbReference type="ARBA" id="ARBA00022827"/>
    </source>
</evidence>
<dbReference type="NCBIfam" id="TIGR01813">
    <property type="entry name" value="flavo_cyto_c"/>
    <property type="match status" value="1"/>
</dbReference>
<comment type="similarity">
    <text evidence="5">Belongs to the FAD-dependent oxidoreductase 2 family. FRD/SDH subfamily.</text>
</comment>
<keyword evidence="3 5" id="KW-0274">FAD</keyword>
<evidence type="ECO:0000313" key="8">
    <source>
        <dbReference type="Proteomes" id="UP001228113"/>
    </source>
</evidence>
<evidence type="ECO:0000256" key="2">
    <source>
        <dbReference type="ARBA" id="ARBA00022630"/>
    </source>
</evidence>
<dbReference type="InterPro" id="IPR027477">
    <property type="entry name" value="Succ_DH/fumarate_Rdtase_cat_sf"/>
</dbReference>
<dbReference type="SUPFAM" id="SSF51905">
    <property type="entry name" value="FAD/NAD(P)-binding domain"/>
    <property type="match status" value="1"/>
</dbReference>
<dbReference type="KEGG" id="msea:METESE_25360"/>
<dbReference type="PANTHER" id="PTHR43400">
    <property type="entry name" value="FUMARATE REDUCTASE"/>
    <property type="match status" value="1"/>
</dbReference>
<dbReference type="AlphaFoldDB" id="A0AA48H7X3"/>
<evidence type="ECO:0000256" key="5">
    <source>
        <dbReference type="RuleBase" id="RU366062"/>
    </source>
</evidence>
<keyword evidence="8" id="KW-1185">Reference proteome</keyword>